<dbReference type="RefSeq" id="WP_275111379.1">
    <property type="nucleotide sequence ID" value="NZ_JAKJSC010000007.1"/>
</dbReference>
<feature type="transmembrane region" description="Helical" evidence="1">
    <location>
        <begin position="7"/>
        <end position="25"/>
    </location>
</feature>
<name>A0ABT5VX98_9BACT</name>
<keyword evidence="1" id="KW-0472">Membrane</keyword>
<feature type="transmembrane region" description="Helical" evidence="1">
    <location>
        <begin position="31"/>
        <end position="51"/>
    </location>
</feature>
<evidence type="ECO:0000313" key="2">
    <source>
        <dbReference type="EMBL" id="MDE5420048.1"/>
    </source>
</evidence>
<keyword evidence="3" id="KW-1185">Reference proteome</keyword>
<keyword evidence="1" id="KW-0812">Transmembrane</keyword>
<accession>A0ABT5VX98</accession>
<comment type="caution">
    <text evidence="2">The sequence shown here is derived from an EMBL/GenBank/DDBJ whole genome shotgun (WGS) entry which is preliminary data.</text>
</comment>
<evidence type="ECO:0000313" key="3">
    <source>
        <dbReference type="Proteomes" id="UP001528920"/>
    </source>
</evidence>
<dbReference type="Proteomes" id="UP001528920">
    <property type="component" value="Unassembled WGS sequence"/>
</dbReference>
<reference evidence="2 3" key="1">
    <citation type="submission" date="2022-01" db="EMBL/GenBank/DDBJ databases">
        <title>Labilibaculum sp. nov, a marine bacterium isolated from Antarctica.</title>
        <authorList>
            <person name="Dai W."/>
        </authorList>
    </citation>
    <scope>NUCLEOTIDE SEQUENCE [LARGE SCALE GENOMIC DNA]</scope>
    <source>
        <strain evidence="2 3">DW002</strain>
    </source>
</reference>
<sequence>MKTNNLFYILSLLLLAASLFLMVNYPESNRMYLIAGVLIPIGFVINILSFFTKKRV</sequence>
<proteinExistence type="predicted"/>
<organism evidence="2 3">
    <name type="scientific">Paralabilibaculum antarcticum</name>
    <dbReference type="NCBI Taxonomy" id="2912572"/>
    <lineage>
        <taxon>Bacteria</taxon>
        <taxon>Pseudomonadati</taxon>
        <taxon>Bacteroidota</taxon>
        <taxon>Bacteroidia</taxon>
        <taxon>Marinilabiliales</taxon>
        <taxon>Marinifilaceae</taxon>
        <taxon>Paralabilibaculum</taxon>
    </lineage>
</organism>
<evidence type="ECO:0000256" key="1">
    <source>
        <dbReference type="SAM" id="Phobius"/>
    </source>
</evidence>
<gene>
    <name evidence="2" type="ORF">L3049_18820</name>
</gene>
<keyword evidence="1" id="KW-1133">Transmembrane helix</keyword>
<dbReference type="EMBL" id="JAKJSC010000007">
    <property type="protein sequence ID" value="MDE5420048.1"/>
    <property type="molecule type" value="Genomic_DNA"/>
</dbReference>
<protein>
    <submittedName>
        <fullName evidence="2">Uncharacterized protein</fullName>
    </submittedName>
</protein>